<comment type="catalytic activity">
    <reaction evidence="8 9">
        <text>hydroxymethylbilane = uroporphyrinogen III + H2O</text>
        <dbReference type="Rhea" id="RHEA:18965"/>
        <dbReference type="ChEBI" id="CHEBI:15377"/>
        <dbReference type="ChEBI" id="CHEBI:57308"/>
        <dbReference type="ChEBI" id="CHEBI:57845"/>
        <dbReference type="EC" id="4.2.1.75"/>
    </reaction>
</comment>
<evidence type="ECO:0000313" key="12">
    <source>
        <dbReference type="Proteomes" id="UP001204445"/>
    </source>
</evidence>
<evidence type="ECO:0000256" key="5">
    <source>
        <dbReference type="ARBA" id="ARBA00023244"/>
    </source>
</evidence>
<protein>
    <recommendedName>
        <fullName evidence="7 9">Uroporphyrinogen-III synthase</fullName>
        <ecNumber evidence="3 9">4.2.1.75</ecNumber>
    </recommendedName>
</protein>
<evidence type="ECO:0000313" key="11">
    <source>
        <dbReference type="EMBL" id="MCS3903233.1"/>
    </source>
</evidence>
<gene>
    <name evidence="11" type="ORF">J2T55_001253</name>
</gene>
<keyword evidence="12" id="KW-1185">Reference proteome</keyword>
<evidence type="ECO:0000256" key="1">
    <source>
        <dbReference type="ARBA" id="ARBA00004772"/>
    </source>
</evidence>
<keyword evidence="4 9" id="KW-0456">Lyase</keyword>
<dbReference type="PANTHER" id="PTHR38042">
    <property type="entry name" value="UROPORPHYRINOGEN-III SYNTHASE, CHLOROPLASTIC"/>
    <property type="match status" value="1"/>
</dbReference>
<dbReference type="GO" id="GO:0006780">
    <property type="term" value="P:uroporphyrinogen III biosynthetic process"/>
    <property type="evidence" value="ECO:0007669"/>
    <property type="project" value="UniProtKB-UniRule"/>
</dbReference>
<sequence length="259" mass="27188">MTSRADIWVTRPAAQATNLLAALEAAGWSAVAVPTLAIVAAADSDALQRQARGQLAAANAAVFISRNAVDWLWRVLGDDAAALLAGKRLLAVGPGTAATLRERGFNDVVMPDAGADSEALLARSELATPAGENIVIVRGRGGREKLATTLRERGAQVDYLEVYVRQHDETTQARLPQLWREQPPAAIVVSSRAGLDALRAMTPAEWQPRLRATPLICLGERLAATTAALGFRHCQAVAAGGGDAGIVAALRQSLAVGHE</sequence>
<dbReference type="EMBL" id="JANUCT010000007">
    <property type="protein sequence ID" value="MCS3903233.1"/>
    <property type="molecule type" value="Genomic_DNA"/>
</dbReference>
<dbReference type="Pfam" id="PF02602">
    <property type="entry name" value="HEM4"/>
    <property type="match status" value="1"/>
</dbReference>
<accession>A0AAE3L430</accession>
<dbReference type="Gene3D" id="3.40.50.10090">
    <property type="match status" value="2"/>
</dbReference>
<feature type="domain" description="Tetrapyrrole biosynthesis uroporphyrinogen III synthase" evidence="10">
    <location>
        <begin position="20"/>
        <end position="236"/>
    </location>
</feature>
<dbReference type="SUPFAM" id="SSF69618">
    <property type="entry name" value="HemD-like"/>
    <property type="match status" value="1"/>
</dbReference>
<evidence type="ECO:0000256" key="9">
    <source>
        <dbReference type="RuleBase" id="RU366031"/>
    </source>
</evidence>
<reference evidence="11" key="1">
    <citation type="submission" date="2022-08" db="EMBL/GenBank/DDBJ databases">
        <title>Genomic Encyclopedia of Type Strains, Phase III (KMG-III): the genomes of soil and plant-associated and newly described type strains.</title>
        <authorList>
            <person name="Whitman W."/>
        </authorList>
    </citation>
    <scope>NUCLEOTIDE SEQUENCE</scope>
    <source>
        <strain evidence="11">HMT 1</strain>
    </source>
</reference>
<dbReference type="AlphaFoldDB" id="A0AAE3L430"/>
<comment type="similarity">
    <text evidence="2 9">Belongs to the uroporphyrinogen-III synthase family.</text>
</comment>
<comment type="caution">
    <text evidence="11">The sequence shown here is derived from an EMBL/GenBank/DDBJ whole genome shotgun (WGS) entry which is preliminary data.</text>
</comment>
<proteinExistence type="inferred from homology"/>
<organism evidence="11 12">
    <name type="scientific">Methylohalomonas lacus</name>
    <dbReference type="NCBI Taxonomy" id="398773"/>
    <lineage>
        <taxon>Bacteria</taxon>
        <taxon>Pseudomonadati</taxon>
        <taxon>Pseudomonadota</taxon>
        <taxon>Gammaproteobacteria</taxon>
        <taxon>Methylohalomonadales</taxon>
        <taxon>Methylohalomonadaceae</taxon>
        <taxon>Methylohalomonas</taxon>
    </lineage>
</organism>
<dbReference type="PANTHER" id="PTHR38042:SF1">
    <property type="entry name" value="UROPORPHYRINOGEN-III SYNTHASE, CHLOROPLASTIC"/>
    <property type="match status" value="1"/>
</dbReference>
<dbReference type="InterPro" id="IPR036108">
    <property type="entry name" value="4pyrrol_syn_uPrphyn_synt_sf"/>
</dbReference>
<evidence type="ECO:0000256" key="2">
    <source>
        <dbReference type="ARBA" id="ARBA00008133"/>
    </source>
</evidence>
<dbReference type="Proteomes" id="UP001204445">
    <property type="component" value="Unassembled WGS sequence"/>
</dbReference>
<dbReference type="InterPro" id="IPR039793">
    <property type="entry name" value="UROS/Hem4"/>
</dbReference>
<evidence type="ECO:0000259" key="10">
    <source>
        <dbReference type="Pfam" id="PF02602"/>
    </source>
</evidence>
<evidence type="ECO:0000256" key="6">
    <source>
        <dbReference type="ARBA" id="ARBA00037589"/>
    </source>
</evidence>
<comment type="function">
    <text evidence="6 9">Catalyzes cyclization of the linear tetrapyrrole, hydroxymethylbilane, to the macrocyclic uroporphyrinogen III.</text>
</comment>
<evidence type="ECO:0000256" key="8">
    <source>
        <dbReference type="ARBA" id="ARBA00048617"/>
    </source>
</evidence>
<evidence type="ECO:0000256" key="4">
    <source>
        <dbReference type="ARBA" id="ARBA00023239"/>
    </source>
</evidence>
<dbReference type="GO" id="GO:0004852">
    <property type="term" value="F:uroporphyrinogen-III synthase activity"/>
    <property type="evidence" value="ECO:0007669"/>
    <property type="project" value="UniProtKB-UniRule"/>
</dbReference>
<dbReference type="CDD" id="cd06578">
    <property type="entry name" value="HemD"/>
    <property type="match status" value="1"/>
</dbReference>
<dbReference type="GO" id="GO:0006782">
    <property type="term" value="P:protoporphyrinogen IX biosynthetic process"/>
    <property type="evidence" value="ECO:0007669"/>
    <property type="project" value="UniProtKB-UniRule"/>
</dbReference>
<evidence type="ECO:0000256" key="7">
    <source>
        <dbReference type="ARBA" id="ARBA00040167"/>
    </source>
</evidence>
<evidence type="ECO:0000256" key="3">
    <source>
        <dbReference type="ARBA" id="ARBA00013109"/>
    </source>
</evidence>
<comment type="pathway">
    <text evidence="1 9">Porphyrin-containing compound metabolism; protoporphyrin-IX biosynthesis; coproporphyrinogen-III from 5-aminolevulinate: step 3/4.</text>
</comment>
<keyword evidence="5 9" id="KW-0627">Porphyrin biosynthesis</keyword>
<dbReference type="RefSeq" id="WP_259054860.1">
    <property type="nucleotide sequence ID" value="NZ_JANUCT010000007.1"/>
</dbReference>
<dbReference type="InterPro" id="IPR003754">
    <property type="entry name" value="4pyrrol_synth_uPrphyn_synth"/>
</dbReference>
<dbReference type="EC" id="4.2.1.75" evidence="3 9"/>
<name>A0AAE3L430_9GAMM</name>